<feature type="chain" id="PRO_5003630450" evidence="1">
    <location>
        <begin position="25"/>
        <end position="365"/>
    </location>
</feature>
<accession>I0KBW6</accession>
<dbReference type="EMBL" id="HE796683">
    <property type="protein sequence ID" value="CCH01619.1"/>
    <property type="molecule type" value="Genomic_DNA"/>
</dbReference>
<dbReference type="KEGG" id="fae:FAES_3612"/>
<evidence type="ECO:0000313" key="2">
    <source>
        <dbReference type="EMBL" id="CCH01619.1"/>
    </source>
</evidence>
<organism evidence="2 3">
    <name type="scientific">Fibrella aestuarina BUZ 2</name>
    <dbReference type="NCBI Taxonomy" id="1166018"/>
    <lineage>
        <taxon>Bacteria</taxon>
        <taxon>Pseudomonadati</taxon>
        <taxon>Bacteroidota</taxon>
        <taxon>Cytophagia</taxon>
        <taxon>Cytophagales</taxon>
        <taxon>Spirosomataceae</taxon>
        <taxon>Fibrella</taxon>
    </lineage>
</organism>
<name>I0KBW6_9BACT</name>
<dbReference type="Proteomes" id="UP000011058">
    <property type="component" value="Chromosome"/>
</dbReference>
<dbReference type="HOGENOM" id="CLU_068863_0_0_10"/>
<sequence>MERINAIWLLLGLAGLLSASPSVAQPSAAQPGMAQTQPVPADSVKKADLFAADAPLSFTLAAQMKVVVDDRTMPKADSLATRHPATLSWQDASGELQPLPVALMVRGNFRRNQTNCAFPPLYIDFPKKKAKSTPFAGQNKLKLVTHCQGDEYVVREYLVYKVYNLVTPYSYRARMARVTYVDSLQKRPTEIRWGFLIEDEDNVAKRNGMRETKTTVQTSEIDSLNMATMAVFEFMIGNIDWSVPYRHNVRLMAARGDEAPKIIPYDFDHSVIVDAPYASLPDDEGRTYRGALYPGWLMKRVFARYNELKPAIYGLYESDKRLTRSYVKQATRHLDKFYALINNPAQVKAYFFNGDVGGKLFASFN</sequence>
<proteinExistence type="predicted"/>
<keyword evidence="3" id="KW-1185">Reference proteome</keyword>
<dbReference type="eggNOG" id="ENOG502ZAJ9">
    <property type="taxonomic scope" value="Bacteria"/>
</dbReference>
<feature type="signal peptide" evidence="1">
    <location>
        <begin position="1"/>
        <end position="24"/>
    </location>
</feature>
<evidence type="ECO:0000313" key="3">
    <source>
        <dbReference type="Proteomes" id="UP000011058"/>
    </source>
</evidence>
<evidence type="ECO:0000256" key="1">
    <source>
        <dbReference type="SAM" id="SignalP"/>
    </source>
</evidence>
<dbReference type="RefSeq" id="WP_015332718.1">
    <property type="nucleotide sequence ID" value="NC_020054.1"/>
</dbReference>
<dbReference type="PATRIC" id="fig|1166018.3.peg.5393"/>
<protein>
    <submittedName>
        <fullName evidence="2">Uncharacterized protein</fullName>
    </submittedName>
</protein>
<dbReference type="STRING" id="1166018.FAES_3612"/>
<dbReference type="AlphaFoldDB" id="I0KBW6"/>
<gene>
    <name evidence="2" type="ORF">FAES_3612</name>
</gene>
<keyword evidence="1" id="KW-0732">Signal</keyword>
<reference evidence="2 3" key="1">
    <citation type="journal article" date="2012" name="J. Bacteriol.">
        <title>Genome Sequence of Fibrella aestuarina BUZ 2T, a Filamentous Marine Bacterium.</title>
        <authorList>
            <person name="Filippini M."/>
            <person name="Qi W."/>
            <person name="Blom J."/>
            <person name="Goesmann A."/>
            <person name="Smits T.H."/>
            <person name="Bagheri H.C."/>
        </authorList>
    </citation>
    <scope>NUCLEOTIDE SEQUENCE [LARGE SCALE GENOMIC DNA]</scope>
    <source>
        <strain evidence="3">BUZ 2T</strain>
    </source>
</reference>